<comment type="similarity">
    <text evidence="1">Belongs to the LysR transcriptional regulatory family.</text>
</comment>
<dbReference type="GO" id="GO:0003677">
    <property type="term" value="F:DNA binding"/>
    <property type="evidence" value="ECO:0007669"/>
    <property type="project" value="UniProtKB-KW"/>
</dbReference>
<keyword evidence="5" id="KW-0812">Transmembrane</keyword>
<feature type="transmembrane region" description="Helical" evidence="5">
    <location>
        <begin position="20"/>
        <end position="36"/>
    </location>
</feature>
<dbReference type="GO" id="GO:0032993">
    <property type="term" value="C:protein-DNA complex"/>
    <property type="evidence" value="ECO:0007669"/>
    <property type="project" value="TreeGrafter"/>
</dbReference>
<evidence type="ECO:0000256" key="5">
    <source>
        <dbReference type="SAM" id="Phobius"/>
    </source>
</evidence>
<organism evidence="7">
    <name type="scientific">freshwater metagenome</name>
    <dbReference type="NCBI Taxonomy" id="449393"/>
    <lineage>
        <taxon>unclassified sequences</taxon>
        <taxon>metagenomes</taxon>
        <taxon>ecological metagenomes</taxon>
    </lineage>
</organism>
<dbReference type="SUPFAM" id="SSF53850">
    <property type="entry name" value="Periplasmic binding protein-like II"/>
    <property type="match status" value="1"/>
</dbReference>
<dbReference type="InterPro" id="IPR005119">
    <property type="entry name" value="LysR_subst-bd"/>
</dbReference>
<accession>A0A6J5ZEP1</accession>
<sequence>MLDDAQSLEQDARDLGSLPIGPISIGVFGVIAPYVIPDLFSELHRKYPEVEARVTEVNLPELNEGVLSGKFEIGIGYDFGREVGIKVQRLFDVPAHIVVPFAHPLAQAGRIKLKQIAEEPIVLLDLPHSRDYFARAFKNAGFEPQIRYRSASAELVRAMVARGMGVALLNMRPGHNRSVDGHKFAMLEIEDPIQPAHVVAMTAESTRPTKRVSAVLEVVTGLSSKS</sequence>
<dbReference type="PANTHER" id="PTHR30346">
    <property type="entry name" value="TRANSCRIPTIONAL DUAL REGULATOR HCAR-RELATED"/>
    <property type="match status" value="1"/>
</dbReference>
<evidence type="ECO:0000313" key="7">
    <source>
        <dbReference type="EMBL" id="CAB4339828.1"/>
    </source>
</evidence>
<feature type="domain" description="LysR substrate-binding" evidence="6">
    <location>
        <begin position="19"/>
        <end position="219"/>
    </location>
</feature>
<dbReference type="Gene3D" id="3.40.190.10">
    <property type="entry name" value="Periplasmic binding protein-like II"/>
    <property type="match status" value="2"/>
</dbReference>
<evidence type="ECO:0000256" key="1">
    <source>
        <dbReference type="ARBA" id="ARBA00009437"/>
    </source>
</evidence>
<dbReference type="EMBL" id="CAESAJ010000089">
    <property type="protein sequence ID" value="CAB4339828.1"/>
    <property type="molecule type" value="Genomic_DNA"/>
</dbReference>
<evidence type="ECO:0000259" key="6">
    <source>
        <dbReference type="Pfam" id="PF03466"/>
    </source>
</evidence>
<keyword evidence="5" id="KW-0472">Membrane</keyword>
<evidence type="ECO:0000256" key="2">
    <source>
        <dbReference type="ARBA" id="ARBA00023015"/>
    </source>
</evidence>
<keyword evidence="4" id="KW-0804">Transcription</keyword>
<protein>
    <submittedName>
        <fullName evidence="7">Unannotated protein</fullName>
    </submittedName>
</protein>
<evidence type="ECO:0000256" key="4">
    <source>
        <dbReference type="ARBA" id="ARBA00023163"/>
    </source>
</evidence>
<keyword evidence="5" id="KW-1133">Transmembrane helix</keyword>
<dbReference type="AlphaFoldDB" id="A0A6J5ZEP1"/>
<dbReference type="GO" id="GO:0003700">
    <property type="term" value="F:DNA-binding transcription factor activity"/>
    <property type="evidence" value="ECO:0007669"/>
    <property type="project" value="TreeGrafter"/>
</dbReference>
<name>A0A6J5ZEP1_9ZZZZ</name>
<keyword evidence="3" id="KW-0238">DNA-binding</keyword>
<evidence type="ECO:0000256" key="3">
    <source>
        <dbReference type="ARBA" id="ARBA00023125"/>
    </source>
</evidence>
<dbReference type="PANTHER" id="PTHR30346:SF0">
    <property type="entry name" value="HCA OPERON TRANSCRIPTIONAL ACTIVATOR HCAR"/>
    <property type="match status" value="1"/>
</dbReference>
<keyword evidence="2" id="KW-0805">Transcription regulation</keyword>
<gene>
    <name evidence="7" type="ORF">UFOPK3770_00864</name>
</gene>
<proteinExistence type="inferred from homology"/>
<dbReference type="Pfam" id="PF03466">
    <property type="entry name" value="LysR_substrate"/>
    <property type="match status" value="1"/>
</dbReference>
<reference evidence="7" key="1">
    <citation type="submission" date="2020-05" db="EMBL/GenBank/DDBJ databases">
        <authorList>
            <person name="Chiriac C."/>
            <person name="Salcher M."/>
            <person name="Ghai R."/>
            <person name="Kavagutti S V."/>
        </authorList>
    </citation>
    <scope>NUCLEOTIDE SEQUENCE</scope>
</reference>